<evidence type="ECO:0000256" key="1">
    <source>
        <dbReference type="SAM" id="MobiDB-lite"/>
    </source>
</evidence>
<protein>
    <submittedName>
        <fullName evidence="3">Uncharacterized protein</fullName>
    </submittedName>
</protein>
<evidence type="ECO:0000256" key="2">
    <source>
        <dbReference type="SAM" id="Phobius"/>
    </source>
</evidence>
<name>A0AAD3H2X7_9STRA</name>
<keyword evidence="4" id="KW-1185">Reference proteome</keyword>
<dbReference type="EMBL" id="BLLK01000027">
    <property type="protein sequence ID" value="GFH48410.1"/>
    <property type="molecule type" value="Genomic_DNA"/>
</dbReference>
<evidence type="ECO:0000313" key="3">
    <source>
        <dbReference type="EMBL" id="GFH48410.1"/>
    </source>
</evidence>
<gene>
    <name evidence="3" type="ORF">CTEN210_04886</name>
</gene>
<keyword evidence="2" id="KW-0812">Transmembrane</keyword>
<reference evidence="3 4" key="1">
    <citation type="journal article" date="2021" name="Sci. Rep.">
        <title>The genome of the diatom Chaetoceros tenuissimus carries an ancient integrated fragment of an extant virus.</title>
        <authorList>
            <person name="Hongo Y."/>
            <person name="Kimura K."/>
            <person name="Takaki Y."/>
            <person name="Yoshida Y."/>
            <person name="Baba S."/>
            <person name="Kobayashi G."/>
            <person name="Nagasaki K."/>
            <person name="Hano T."/>
            <person name="Tomaru Y."/>
        </authorList>
    </citation>
    <scope>NUCLEOTIDE SEQUENCE [LARGE SCALE GENOMIC DNA]</scope>
    <source>
        <strain evidence="3 4">NIES-3715</strain>
    </source>
</reference>
<keyword evidence="2" id="KW-1133">Transmembrane helix</keyword>
<evidence type="ECO:0000313" key="4">
    <source>
        <dbReference type="Proteomes" id="UP001054902"/>
    </source>
</evidence>
<organism evidence="3 4">
    <name type="scientific">Chaetoceros tenuissimus</name>
    <dbReference type="NCBI Taxonomy" id="426638"/>
    <lineage>
        <taxon>Eukaryota</taxon>
        <taxon>Sar</taxon>
        <taxon>Stramenopiles</taxon>
        <taxon>Ochrophyta</taxon>
        <taxon>Bacillariophyta</taxon>
        <taxon>Coscinodiscophyceae</taxon>
        <taxon>Chaetocerotophycidae</taxon>
        <taxon>Chaetocerotales</taxon>
        <taxon>Chaetocerotaceae</taxon>
        <taxon>Chaetoceros</taxon>
    </lineage>
</organism>
<dbReference type="Proteomes" id="UP001054902">
    <property type="component" value="Unassembled WGS sequence"/>
</dbReference>
<feature type="transmembrane region" description="Helical" evidence="2">
    <location>
        <begin position="371"/>
        <end position="392"/>
    </location>
</feature>
<feature type="transmembrane region" description="Helical" evidence="2">
    <location>
        <begin position="413"/>
        <end position="433"/>
    </location>
</feature>
<dbReference type="AlphaFoldDB" id="A0AAD3H2X7"/>
<sequence length="549" mass="62488">MRVHRNLSVDTNDRYNLFNDPSSSQSVYGRNGKDVQHQNVGYQPPQSPIVNEKQRDEPSEMFPDYITNDREFLILASKILAQVGDEDSNLNERQRSIATTLALPKLLTPAQMQQFYESLDLRMKCIPKQAIAGESHLCGVIRRCYDVFGSEMEALLEMNNGAEFRGDDESSRPMDVNESVFRTKENDTHQQDLTDHIVWDSNNLKKNSTSMTSMTDPLPSPYGSEGGSDVYDMIIDAMEKSPKKSETVILGEKVTEDENDVDDKSVASAYGLFREKSLLRPELHNRKLVSVQAPATLPENFMFEARMGDEVFMVHVPKGGVRKGEIFKSPVLSLESMSVLDPAGRTKRLVDMNSPSQQWRDNLFNIFANGILHPMALMSIFAPHMALAQIMTRMHLDERATRTTSMRSRVNFNFVRAVPVALTLLNGIFFFLVYRAYTLDIESQFLIFLYSSIPVMVADLCFYAYFIMITSRTRRILREEYNINEYFCLGFNDEIISFFFTPFVIAQMGRHTADYETYIGTFCTKTGLSDHIEVKLPTDEMAVLPGSMA</sequence>
<accession>A0AAD3H2X7</accession>
<feature type="transmembrane region" description="Helical" evidence="2">
    <location>
        <begin position="445"/>
        <end position="468"/>
    </location>
</feature>
<feature type="compositionally biased region" description="Polar residues" evidence="1">
    <location>
        <begin position="19"/>
        <end position="28"/>
    </location>
</feature>
<feature type="region of interest" description="Disordered" evidence="1">
    <location>
        <begin position="1"/>
        <end position="57"/>
    </location>
</feature>
<comment type="caution">
    <text evidence="3">The sequence shown here is derived from an EMBL/GenBank/DDBJ whole genome shotgun (WGS) entry which is preliminary data.</text>
</comment>
<proteinExistence type="predicted"/>
<keyword evidence="2" id="KW-0472">Membrane</keyword>